<protein>
    <recommendedName>
        <fullName evidence="3">Small CPxCG-related zinc finger protein</fullName>
    </recommendedName>
</protein>
<evidence type="ECO:0000313" key="2">
    <source>
        <dbReference type="Proteomes" id="UP001596407"/>
    </source>
</evidence>
<proteinExistence type="predicted"/>
<comment type="caution">
    <text evidence="1">The sequence shown here is derived from an EMBL/GenBank/DDBJ whole genome shotgun (WGS) entry which is preliminary data.</text>
</comment>
<organism evidence="1 2">
    <name type="scientific">Halorussus caseinilyticus</name>
    <dbReference type="NCBI Taxonomy" id="3034025"/>
    <lineage>
        <taxon>Archaea</taxon>
        <taxon>Methanobacteriati</taxon>
        <taxon>Methanobacteriota</taxon>
        <taxon>Stenosarchaea group</taxon>
        <taxon>Halobacteria</taxon>
        <taxon>Halobacteriales</taxon>
        <taxon>Haladaptataceae</taxon>
        <taxon>Halorussus</taxon>
    </lineage>
</organism>
<dbReference type="RefSeq" id="WP_276282716.1">
    <property type="nucleotide sequence ID" value="NZ_CP119811.1"/>
</dbReference>
<dbReference type="GeneID" id="79305643"/>
<accession>A0ABD5WJL3</accession>
<sequence>MAHQPEHPRLYVCNACQTVHAGTVVEHTDSGHHYEAPDGCGACRESEFTPIEDWPHRHD</sequence>
<dbReference type="Proteomes" id="UP001596407">
    <property type="component" value="Unassembled WGS sequence"/>
</dbReference>
<dbReference type="AlphaFoldDB" id="A0ABD5WJL3"/>
<name>A0ABD5WJL3_9EURY</name>
<reference evidence="1 2" key="1">
    <citation type="journal article" date="2019" name="Int. J. Syst. Evol. Microbiol.">
        <title>The Global Catalogue of Microorganisms (GCM) 10K type strain sequencing project: providing services to taxonomists for standard genome sequencing and annotation.</title>
        <authorList>
            <consortium name="The Broad Institute Genomics Platform"/>
            <consortium name="The Broad Institute Genome Sequencing Center for Infectious Disease"/>
            <person name="Wu L."/>
            <person name="Ma J."/>
        </authorList>
    </citation>
    <scope>NUCLEOTIDE SEQUENCE [LARGE SCALE GENOMIC DNA]</scope>
    <source>
        <strain evidence="1 2">DT72</strain>
    </source>
</reference>
<gene>
    <name evidence="1" type="ORF">ACFQJ6_03320</name>
</gene>
<evidence type="ECO:0000313" key="1">
    <source>
        <dbReference type="EMBL" id="MFC7079322.1"/>
    </source>
</evidence>
<evidence type="ECO:0008006" key="3">
    <source>
        <dbReference type="Google" id="ProtNLM"/>
    </source>
</evidence>
<dbReference type="EMBL" id="JBHSZH010000003">
    <property type="protein sequence ID" value="MFC7079322.1"/>
    <property type="molecule type" value="Genomic_DNA"/>
</dbReference>
<keyword evidence="2" id="KW-1185">Reference proteome</keyword>